<accession>A0A0A9ACX2</accession>
<name>A0A0A9ACX2_ARUDO</name>
<reference evidence="1" key="2">
    <citation type="journal article" date="2015" name="Data Brief">
        <title>Shoot transcriptome of the giant reed, Arundo donax.</title>
        <authorList>
            <person name="Barrero R.A."/>
            <person name="Guerrero F.D."/>
            <person name="Moolhuijzen P."/>
            <person name="Goolsby J.A."/>
            <person name="Tidwell J."/>
            <person name="Bellgard S.E."/>
            <person name="Bellgard M.I."/>
        </authorList>
    </citation>
    <scope>NUCLEOTIDE SEQUENCE</scope>
    <source>
        <tissue evidence="1">Shoot tissue taken approximately 20 cm above the soil surface</tissue>
    </source>
</reference>
<reference evidence="1" key="1">
    <citation type="submission" date="2014-09" db="EMBL/GenBank/DDBJ databases">
        <authorList>
            <person name="Magalhaes I.L.F."/>
            <person name="Oliveira U."/>
            <person name="Santos F.R."/>
            <person name="Vidigal T.H.D.A."/>
            <person name="Brescovit A.D."/>
            <person name="Santos A.J."/>
        </authorList>
    </citation>
    <scope>NUCLEOTIDE SEQUENCE</scope>
    <source>
        <tissue evidence="1">Shoot tissue taken approximately 20 cm above the soil surface</tissue>
    </source>
</reference>
<organism evidence="1">
    <name type="scientific">Arundo donax</name>
    <name type="common">Giant reed</name>
    <name type="synonym">Donax arundinaceus</name>
    <dbReference type="NCBI Taxonomy" id="35708"/>
    <lineage>
        <taxon>Eukaryota</taxon>
        <taxon>Viridiplantae</taxon>
        <taxon>Streptophyta</taxon>
        <taxon>Embryophyta</taxon>
        <taxon>Tracheophyta</taxon>
        <taxon>Spermatophyta</taxon>
        <taxon>Magnoliopsida</taxon>
        <taxon>Liliopsida</taxon>
        <taxon>Poales</taxon>
        <taxon>Poaceae</taxon>
        <taxon>PACMAD clade</taxon>
        <taxon>Arundinoideae</taxon>
        <taxon>Arundineae</taxon>
        <taxon>Arundo</taxon>
    </lineage>
</organism>
<protein>
    <submittedName>
        <fullName evidence="1">Uncharacterized protein</fullName>
    </submittedName>
</protein>
<sequence length="34" mass="3918">MPMNGCSFLSVYQRLEIVRISLISQVKTAMFHCN</sequence>
<proteinExistence type="predicted"/>
<dbReference type="AlphaFoldDB" id="A0A0A9ACX2"/>
<dbReference type="EMBL" id="GBRH01251075">
    <property type="protein sequence ID" value="JAD46820.1"/>
    <property type="molecule type" value="Transcribed_RNA"/>
</dbReference>
<evidence type="ECO:0000313" key="1">
    <source>
        <dbReference type="EMBL" id="JAD46820.1"/>
    </source>
</evidence>